<dbReference type="InterPro" id="IPR002575">
    <property type="entry name" value="Aminoglycoside_PTrfase"/>
</dbReference>
<dbReference type="Proteomes" id="UP000658127">
    <property type="component" value="Unassembled WGS sequence"/>
</dbReference>
<organism evidence="2 3">
    <name type="scientific">Nocardia rhizosphaerihabitans</name>
    <dbReference type="NCBI Taxonomy" id="1691570"/>
    <lineage>
        <taxon>Bacteria</taxon>
        <taxon>Bacillati</taxon>
        <taxon>Actinomycetota</taxon>
        <taxon>Actinomycetes</taxon>
        <taxon>Mycobacteriales</taxon>
        <taxon>Nocardiaceae</taxon>
        <taxon>Nocardia</taxon>
    </lineage>
</organism>
<proteinExistence type="predicted"/>
<evidence type="ECO:0000259" key="1">
    <source>
        <dbReference type="Pfam" id="PF01636"/>
    </source>
</evidence>
<name>A0ABQ2K459_9NOCA</name>
<reference evidence="3" key="1">
    <citation type="journal article" date="2019" name="Int. J. Syst. Evol. Microbiol.">
        <title>The Global Catalogue of Microorganisms (GCM) 10K type strain sequencing project: providing services to taxonomists for standard genome sequencing and annotation.</title>
        <authorList>
            <consortium name="The Broad Institute Genomics Platform"/>
            <consortium name="The Broad Institute Genome Sequencing Center for Infectious Disease"/>
            <person name="Wu L."/>
            <person name="Ma J."/>
        </authorList>
    </citation>
    <scope>NUCLEOTIDE SEQUENCE [LARGE SCALE GENOMIC DNA]</scope>
    <source>
        <strain evidence="3">CGMCC 4.7329</strain>
    </source>
</reference>
<dbReference type="InterPro" id="IPR011009">
    <property type="entry name" value="Kinase-like_dom_sf"/>
</dbReference>
<dbReference type="SUPFAM" id="SSF56112">
    <property type="entry name" value="Protein kinase-like (PK-like)"/>
    <property type="match status" value="1"/>
</dbReference>
<gene>
    <name evidence="2" type="ORF">GCM10011610_00940</name>
</gene>
<accession>A0ABQ2K459</accession>
<protein>
    <recommendedName>
        <fullName evidence="1">Aminoglycoside phosphotransferase domain-containing protein</fullName>
    </recommendedName>
</protein>
<evidence type="ECO:0000313" key="2">
    <source>
        <dbReference type="EMBL" id="GGN66214.1"/>
    </source>
</evidence>
<dbReference type="EMBL" id="BMNE01000001">
    <property type="protein sequence ID" value="GGN66214.1"/>
    <property type="molecule type" value="Genomic_DNA"/>
</dbReference>
<evidence type="ECO:0000313" key="3">
    <source>
        <dbReference type="Proteomes" id="UP000658127"/>
    </source>
</evidence>
<dbReference type="Gene3D" id="3.90.1200.10">
    <property type="match status" value="1"/>
</dbReference>
<sequence length="318" mass="34582">MPSLFHRGHSDAVSTNDLPDWLPDWCSAHLGDEPVGVLFVLRRMSAVFGLRMASGREIVVKARDDDGRAASCVAAQLWLAERGFPCAGPLTAAVGVGRLAVHAERYRPGGALLLGDSPDVAAQYAAVFARSMDELAELAVAPPLPNPRWIRWDHTDPGLWPAIAQLDTQEQSVVPRYVLDAAERVRERILATDLPYVLGHGDFEAQNLRWHGSDVWVVHDWDSLAWQPEAALVGAASGTFASVSPPALASIESSAAFLETYQKLRGRRLTATEREVAWAASLWPAAHNARWEAVHGGTPLCCAAVRIQAAERLRRANA</sequence>
<feature type="domain" description="Aminoglycoside phosphotransferase" evidence="1">
    <location>
        <begin position="66"/>
        <end position="228"/>
    </location>
</feature>
<dbReference type="Pfam" id="PF01636">
    <property type="entry name" value="APH"/>
    <property type="match status" value="1"/>
</dbReference>
<keyword evidence="3" id="KW-1185">Reference proteome</keyword>
<comment type="caution">
    <text evidence="2">The sequence shown here is derived from an EMBL/GenBank/DDBJ whole genome shotgun (WGS) entry which is preliminary data.</text>
</comment>